<accession>A0A8B3CHD0</accession>
<reference evidence="2" key="1">
    <citation type="submission" date="2018-05" db="EMBL/GenBank/DDBJ databases">
        <title>Leptospira yasudae sp. nov. and Leptospira stimsonii sp. nov., two pathogenic species of the genus Leptospira isolated from environmental sources.</title>
        <authorList>
            <person name="Casanovas-Massana A."/>
            <person name="Hamond C."/>
            <person name="Santos L.A."/>
            <person name="Hacker K.P."/>
            <person name="Balassiano I."/>
            <person name="Medeiros M.A."/>
            <person name="Reis M.G."/>
            <person name="Ko A.I."/>
            <person name="Wunder E.A."/>
        </authorList>
    </citation>
    <scope>NUCLEOTIDE SEQUENCE [LARGE SCALE GENOMIC DNA]</scope>
    <source>
        <strain evidence="2">AMB6-RJ</strain>
    </source>
</reference>
<proteinExistence type="predicted"/>
<protein>
    <submittedName>
        <fullName evidence="1">Uncharacterized protein</fullName>
    </submittedName>
</protein>
<name>A0A8B3CHD0_9LEPT</name>
<comment type="caution">
    <text evidence="1">The sequence shown here is derived from an EMBL/GenBank/DDBJ whole genome shotgun (WGS) entry which is preliminary data.</text>
</comment>
<evidence type="ECO:0000313" key="1">
    <source>
        <dbReference type="EMBL" id="RHX83240.1"/>
    </source>
</evidence>
<dbReference type="EMBL" id="QHCS01000010">
    <property type="protein sequence ID" value="RHX83240.1"/>
    <property type="molecule type" value="Genomic_DNA"/>
</dbReference>
<sequence>MFKYYLVILSLVFSFNMVQGESENSSGEQTSKEELYFLEDKSVLFDLIEDIRKFRHLNSDTTLQTETKVKYLKEMRNQINNKLKGRLIHFKWVELKDVRPVEKIQLRPGEKLGMYQSEYTISDPNNLGFDGFTVKNEEPNQNSIEGQIQVRISKFHPNKESVLNLKKHSKGELSGKIRKFIYSGGHSTYYDSEGGPYEIIVLELE</sequence>
<dbReference type="RefSeq" id="WP_118983967.1">
    <property type="nucleotide sequence ID" value="NZ_QHCS01000010.1"/>
</dbReference>
<dbReference type="AlphaFoldDB" id="A0A8B3CHD0"/>
<dbReference type="Proteomes" id="UP000266669">
    <property type="component" value="Unassembled WGS sequence"/>
</dbReference>
<evidence type="ECO:0000313" key="2">
    <source>
        <dbReference type="Proteomes" id="UP000266669"/>
    </source>
</evidence>
<gene>
    <name evidence="1" type="ORF">DLM78_22300</name>
</gene>
<organism evidence="1 2">
    <name type="scientific">Leptospira stimsonii</name>
    <dbReference type="NCBI Taxonomy" id="2202203"/>
    <lineage>
        <taxon>Bacteria</taxon>
        <taxon>Pseudomonadati</taxon>
        <taxon>Spirochaetota</taxon>
        <taxon>Spirochaetia</taxon>
        <taxon>Leptospirales</taxon>
        <taxon>Leptospiraceae</taxon>
        <taxon>Leptospira</taxon>
    </lineage>
</organism>